<name>A0A0R2G2A7_9LACO</name>
<dbReference type="EMBL" id="JQAR01000005">
    <property type="protein sequence ID" value="KRN31085.1"/>
    <property type="molecule type" value="Genomic_DNA"/>
</dbReference>
<dbReference type="AlphaFoldDB" id="A0A0R2G2A7"/>
<dbReference type="Proteomes" id="UP000051727">
    <property type="component" value="Unassembled WGS sequence"/>
</dbReference>
<evidence type="ECO:0000313" key="2">
    <source>
        <dbReference type="Proteomes" id="UP000051727"/>
    </source>
</evidence>
<dbReference type="PATRIC" id="fig|1618.3.peg.1926"/>
<reference evidence="1 2" key="1">
    <citation type="journal article" date="2015" name="Genome Announc.">
        <title>Expanding the biotechnology potential of lactobacilli through comparative genomics of 213 strains and associated genera.</title>
        <authorList>
            <person name="Sun Z."/>
            <person name="Harris H.M."/>
            <person name="McCann A."/>
            <person name="Guo C."/>
            <person name="Argimon S."/>
            <person name="Zhang W."/>
            <person name="Yang X."/>
            <person name="Jeffery I.B."/>
            <person name="Cooney J.C."/>
            <person name="Kagawa T.F."/>
            <person name="Liu W."/>
            <person name="Song Y."/>
            <person name="Salvetti E."/>
            <person name="Wrobel A."/>
            <person name="Rasinkangas P."/>
            <person name="Parkhill J."/>
            <person name="Rea M.C."/>
            <person name="O'Sullivan O."/>
            <person name="Ritari J."/>
            <person name="Douillard F.P."/>
            <person name="Paul Ross R."/>
            <person name="Yang R."/>
            <person name="Briner A.E."/>
            <person name="Felis G.E."/>
            <person name="de Vos W.M."/>
            <person name="Barrangou R."/>
            <person name="Klaenhammer T.R."/>
            <person name="Caufield P.W."/>
            <person name="Cui Y."/>
            <person name="Zhang H."/>
            <person name="O'Toole P.W."/>
        </authorList>
    </citation>
    <scope>NUCLEOTIDE SEQUENCE [LARGE SCALE GENOMIC DNA]</scope>
    <source>
        <strain evidence="1 2">ATCC 27304</strain>
    </source>
</reference>
<organism evidence="1 2">
    <name type="scientific">Liquorilactobacillus mali</name>
    <dbReference type="NCBI Taxonomy" id="1618"/>
    <lineage>
        <taxon>Bacteria</taxon>
        <taxon>Bacillati</taxon>
        <taxon>Bacillota</taxon>
        <taxon>Bacilli</taxon>
        <taxon>Lactobacillales</taxon>
        <taxon>Lactobacillaceae</taxon>
        <taxon>Liquorilactobacillus</taxon>
    </lineage>
</organism>
<protein>
    <submittedName>
        <fullName evidence="1">Uncharacterized protein</fullName>
    </submittedName>
</protein>
<sequence length="154" mass="17988">MEEKMKKIVDLGKIEDLLNSDVSAYSISKNTNLTRAVINRYRTGETKLENMTIRVALKLQEFYDENYIKQTISYDSGEMITELKEDIASFGDFECWAWIKKIDGVKIYTNYDFKDNATQLTKDEVNTAHENGEQFEVLKAKHLLKLLEKQNEIF</sequence>
<accession>A0A0R2G2A7</accession>
<evidence type="ECO:0000313" key="1">
    <source>
        <dbReference type="EMBL" id="KRN31085.1"/>
    </source>
</evidence>
<comment type="caution">
    <text evidence="1">The sequence shown here is derived from an EMBL/GenBank/DDBJ whole genome shotgun (WGS) entry which is preliminary data.</text>
</comment>
<gene>
    <name evidence="1" type="ORF">IV36_GL001888</name>
</gene>
<proteinExistence type="predicted"/>